<evidence type="ECO:0000259" key="2">
    <source>
        <dbReference type="Pfam" id="PF00156"/>
    </source>
</evidence>
<feature type="domain" description="Phosphoribosyltransferase" evidence="2">
    <location>
        <begin position="168"/>
        <end position="215"/>
    </location>
</feature>
<dbReference type="EMBL" id="MTKO01000063">
    <property type="protein sequence ID" value="RWX46493.1"/>
    <property type="molecule type" value="Genomic_DNA"/>
</dbReference>
<accession>A0A444J0C2</accession>
<feature type="non-terminal residue" evidence="3">
    <location>
        <position position="1"/>
    </location>
</feature>
<dbReference type="SUPFAM" id="SSF53271">
    <property type="entry name" value="PRTase-like"/>
    <property type="match status" value="1"/>
</dbReference>
<dbReference type="Gene3D" id="3.40.50.2020">
    <property type="match status" value="1"/>
</dbReference>
<comment type="caution">
    <text evidence="3">The sequence shown here is derived from an EMBL/GenBank/DDBJ whole genome shotgun (WGS) entry which is preliminary data.</text>
</comment>
<evidence type="ECO:0000256" key="1">
    <source>
        <dbReference type="ARBA" id="ARBA00008007"/>
    </source>
</evidence>
<dbReference type="InterPro" id="IPR029057">
    <property type="entry name" value="PRTase-like"/>
</dbReference>
<evidence type="ECO:0000313" key="3">
    <source>
        <dbReference type="EMBL" id="RWX46493.1"/>
    </source>
</evidence>
<evidence type="ECO:0000313" key="4">
    <source>
        <dbReference type="Proteomes" id="UP000287853"/>
    </source>
</evidence>
<reference evidence="3 4" key="1">
    <citation type="submission" date="2017-01" db="EMBL/GenBank/DDBJ databases">
        <title>The cable genome- insights into the physiology and evolution of filamentous bacteria capable of sulfide oxidation via long distance electron transfer.</title>
        <authorList>
            <person name="Schreiber L."/>
            <person name="Bjerg J.T."/>
            <person name="Boggild A."/>
            <person name="Van De Vossenberg J."/>
            <person name="Meysman F."/>
            <person name="Nielsen L.P."/>
            <person name="Schramm A."/>
            <person name="Kjeldsen K.U."/>
        </authorList>
    </citation>
    <scope>NUCLEOTIDE SEQUENCE [LARGE SCALE GENOMIC DNA]</scope>
    <source>
        <strain evidence="3">MCF</strain>
    </source>
</reference>
<sequence length="230" mass="25510">LPLLCPRLSPRKACDSSSSSLLHLLRQPVASEDNHLCLTCLDNPLAFTKARSSFLYQEPISTLLLQLKFSHNLTGLASLAALIKETPALLDLNEPDLILPVPLHIQRLRERGFNQSQLLAQACFPEWREKIRFDLLKRQRPTVPQMRLSGKARRSNLHKAFCLATPFHLNEVKGKKILLIDDVFTTGSTLHECAKVLLKAGAAEIEAFTVARSGAAGTSPLSESWTAKKV</sequence>
<dbReference type="AlphaFoldDB" id="A0A444J0C2"/>
<dbReference type="InterPro" id="IPR000836">
    <property type="entry name" value="PRTase_dom"/>
</dbReference>
<protein>
    <submittedName>
        <fullName evidence="3">ComF family protein</fullName>
    </submittedName>
</protein>
<dbReference type="PANTHER" id="PTHR47505:SF1">
    <property type="entry name" value="DNA UTILIZATION PROTEIN YHGH"/>
    <property type="match status" value="1"/>
</dbReference>
<proteinExistence type="inferred from homology"/>
<keyword evidence="4" id="KW-1185">Reference proteome</keyword>
<organism evidence="3 4">
    <name type="scientific">Candidatus Electrothrix aarhusensis</name>
    <dbReference type="NCBI Taxonomy" id="1859131"/>
    <lineage>
        <taxon>Bacteria</taxon>
        <taxon>Pseudomonadati</taxon>
        <taxon>Thermodesulfobacteriota</taxon>
        <taxon>Desulfobulbia</taxon>
        <taxon>Desulfobulbales</taxon>
        <taxon>Desulfobulbaceae</taxon>
        <taxon>Candidatus Electrothrix</taxon>
    </lineage>
</organism>
<dbReference type="Proteomes" id="UP000287853">
    <property type="component" value="Unassembled WGS sequence"/>
</dbReference>
<dbReference type="InterPro" id="IPR051910">
    <property type="entry name" value="ComF/GntX_DNA_util-trans"/>
</dbReference>
<name>A0A444J0C2_9BACT</name>
<dbReference type="CDD" id="cd06223">
    <property type="entry name" value="PRTases_typeI"/>
    <property type="match status" value="1"/>
</dbReference>
<dbReference type="PANTHER" id="PTHR47505">
    <property type="entry name" value="DNA UTILIZATION PROTEIN YHGH"/>
    <property type="match status" value="1"/>
</dbReference>
<dbReference type="Pfam" id="PF00156">
    <property type="entry name" value="Pribosyltran"/>
    <property type="match status" value="1"/>
</dbReference>
<gene>
    <name evidence="3" type="ORF">H206_03854</name>
</gene>
<comment type="similarity">
    <text evidence="1">Belongs to the ComF/GntX family.</text>
</comment>